<name>A0A1W2TEW5_ROSNE</name>
<evidence type="ECO:0000256" key="7">
    <source>
        <dbReference type="PIRSR" id="PIRSR638964-1"/>
    </source>
</evidence>
<protein>
    <recommendedName>
        <fullName evidence="9">Alpha-L-arabinofuranosidase</fullName>
        <ecNumber evidence="9">3.2.1.55</ecNumber>
    </recommendedName>
</protein>
<keyword evidence="9" id="KW-0858">Xylan degradation</keyword>
<dbReference type="SUPFAM" id="SSF49899">
    <property type="entry name" value="Concanavalin A-like lectins/glucanases"/>
    <property type="match status" value="1"/>
</dbReference>
<dbReference type="OrthoDB" id="157622at2759"/>
<dbReference type="Pfam" id="PF05270">
    <property type="entry name" value="AbfB"/>
    <property type="match status" value="1"/>
</dbReference>
<dbReference type="InterPro" id="IPR015289">
    <property type="entry name" value="A-L-arabinofuranosidase_B_cat"/>
</dbReference>
<comment type="catalytic activity">
    <reaction evidence="1 9">
        <text>Hydrolysis of terminal non-reducing alpha-L-arabinofuranoside residues in alpha-L-arabinosides.</text>
        <dbReference type="EC" id="3.2.1.55"/>
    </reaction>
</comment>
<keyword evidence="13" id="KW-1185">Reference proteome</keyword>
<evidence type="ECO:0000256" key="5">
    <source>
        <dbReference type="ARBA" id="ARBA00023180"/>
    </source>
</evidence>
<feature type="signal peptide" evidence="9">
    <location>
        <begin position="1"/>
        <end position="18"/>
    </location>
</feature>
<gene>
    <name evidence="12" type="ORF">SAMD00023353_2001760</name>
</gene>
<evidence type="ECO:0000259" key="10">
    <source>
        <dbReference type="Pfam" id="PF05270"/>
    </source>
</evidence>
<dbReference type="GO" id="GO:0031222">
    <property type="term" value="P:arabinan catabolic process"/>
    <property type="evidence" value="ECO:0007669"/>
    <property type="project" value="UniProtKB-UniRule"/>
</dbReference>
<feature type="domain" description="Alpha-L-arabinofuranosidase B arabinose-binding" evidence="10">
    <location>
        <begin position="355"/>
        <end position="494"/>
    </location>
</feature>
<keyword evidence="9" id="KW-0119">Carbohydrate metabolism</keyword>
<comment type="subcellular location">
    <subcellularLocation>
        <location evidence="9">Secreted</location>
    </subcellularLocation>
</comment>
<comment type="pathway">
    <text evidence="9">Glycan metabolism; L-arabinan degradation.</text>
</comment>
<dbReference type="SUPFAM" id="SSF110221">
    <property type="entry name" value="AbfB domain"/>
    <property type="match status" value="1"/>
</dbReference>
<dbReference type="GO" id="GO:0045493">
    <property type="term" value="P:xylan catabolic process"/>
    <property type="evidence" value="ECO:0007669"/>
    <property type="project" value="UniProtKB-KW"/>
</dbReference>
<dbReference type="Gene3D" id="2.80.10.50">
    <property type="match status" value="1"/>
</dbReference>
<dbReference type="FunFam" id="2.60.120.200:FF:000131">
    <property type="entry name" value="Probable alpha-L-arabinofuranosidase B"/>
    <property type="match status" value="1"/>
</dbReference>
<dbReference type="PANTHER" id="PTHR39447:SF2">
    <property type="entry name" value="ALPHA-L-ARABINOFURANOSIDASE B"/>
    <property type="match status" value="1"/>
</dbReference>
<dbReference type="EMBL" id="DF977465">
    <property type="protein sequence ID" value="GAP86572.1"/>
    <property type="molecule type" value="Genomic_DNA"/>
</dbReference>
<evidence type="ECO:0000256" key="2">
    <source>
        <dbReference type="ARBA" id="ARBA00006963"/>
    </source>
</evidence>
<evidence type="ECO:0000313" key="13">
    <source>
        <dbReference type="Proteomes" id="UP000054516"/>
    </source>
</evidence>
<proteinExistence type="inferred from homology"/>
<dbReference type="InterPro" id="IPR007934">
    <property type="entry name" value="AbfB_ABD"/>
</dbReference>
<dbReference type="GO" id="GO:0005576">
    <property type="term" value="C:extracellular region"/>
    <property type="evidence" value="ECO:0007669"/>
    <property type="project" value="UniProtKB-SubCell"/>
</dbReference>
<reference evidence="12" key="1">
    <citation type="submission" date="2016-03" db="EMBL/GenBank/DDBJ databases">
        <title>Draft genome sequence of Rosellinia necatrix.</title>
        <authorList>
            <person name="Kanematsu S."/>
        </authorList>
    </citation>
    <scope>NUCLEOTIDE SEQUENCE [LARGE SCALE GENOMIC DNA]</scope>
    <source>
        <strain evidence="12">W97</strain>
    </source>
</reference>
<keyword evidence="5" id="KW-0325">Glycoprotein</keyword>
<dbReference type="GO" id="GO:0046373">
    <property type="term" value="P:L-arabinose metabolic process"/>
    <property type="evidence" value="ECO:0007669"/>
    <property type="project" value="UniProtKB-UniRule"/>
</dbReference>
<keyword evidence="6 9" id="KW-0326">Glycosidase</keyword>
<dbReference type="PANTHER" id="PTHR39447">
    <property type="entry name" value="ALPHA-L-ARABINOFURANOSIDASE B"/>
    <property type="match status" value="1"/>
</dbReference>
<dbReference type="Proteomes" id="UP000054516">
    <property type="component" value="Unassembled WGS sequence"/>
</dbReference>
<dbReference type="InterPro" id="IPR013320">
    <property type="entry name" value="ConA-like_dom_sf"/>
</dbReference>
<dbReference type="FunFam" id="2.80.10.50:FF:000059">
    <property type="entry name" value="Probable alpha-L-arabinofuranosidase B"/>
    <property type="match status" value="1"/>
</dbReference>
<feature type="active site" description="Proton donor" evidence="7">
    <location>
        <position position="299"/>
    </location>
</feature>
<dbReference type="UniPathway" id="UPA00667"/>
<dbReference type="GO" id="GO:0046556">
    <property type="term" value="F:alpha-L-arabinofuranosidase activity"/>
    <property type="evidence" value="ECO:0007669"/>
    <property type="project" value="UniProtKB-UniRule"/>
</dbReference>
<keyword evidence="4 9" id="KW-0378">Hydrolase</keyword>
<dbReference type="EC" id="3.2.1.55" evidence="9"/>
<evidence type="ECO:0000256" key="3">
    <source>
        <dbReference type="ARBA" id="ARBA00022729"/>
    </source>
</evidence>
<evidence type="ECO:0000259" key="11">
    <source>
        <dbReference type="Pfam" id="PF09206"/>
    </source>
</evidence>
<evidence type="ECO:0000256" key="1">
    <source>
        <dbReference type="ARBA" id="ARBA00001462"/>
    </source>
</evidence>
<dbReference type="OMA" id="THYNTGC"/>
<feature type="active site" description="Nucleophile" evidence="7">
    <location>
        <position position="224"/>
    </location>
</feature>
<dbReference type="InterPro" id="IPR036195">
    <property type="entry name" value="AbfB_ABD_sf"/>
</dbReference>
<accession>A0A1W2TEW5</accession>
<dbReference type="CDD" id="cd23399">
    <property type="entry name" value="beta-trefoil_ABD_ABFB"/>
    <property type="match status" value="1"/>
</dbReference>
<comment type="similarity">
    <text evidence="2 9">Belongs to the glycosyl hydrolase 54 family.</text>
</comment>
<feature type="disulfide bond" evidence="8">
    <location>
        <begin position="21"/>
        <end position="31"/>
    </location>
</feature>
<keyword evidence="3 9" id="KW-0732">Signal</keyword>
<keyword evidence="8" id="KW-1015">Disulfide bond</keyword>
<dbReference type="InterPro" id="IPR038964">
    <property type="entry name" value="ABFB"/>
</dbReference>
<feature type="domain" description="Alpha-L-arabinofuranosidase B catalytic" evidence="11">
    <location>
        <begin position="20"/>
        <end position="335"/>
    </location>
</feature>
<keyword evidence="9" id="KW-0624">Polysaccharide degradation</keyword>
<dbReference type="STRING" id="77044.A0A1W2TEW5"/>
<feature type="chain" id="PRO_5027145119" description="Alpha-L-arabinofuranosidase" evidence="9">
    <location>
        <begin position="19"/>
        <end position="500"/>
    </location>
</feature>
<feature type="disulfide bond" evidence="8">
    <location>
        <begin position="403"/>
        <end position="441"/>
    </location>
</feature>
<evidence type="ECO:0000313" key="12">
    <source>
        <dbReference type="EMBL" id="GAP86572.1"/>
    </source>
</evidence>
<evidence type="ECO:0000256" key="4">
    <source>
        <dbReference type="ARBA" id="ARBA00022801"/>
    </source>
</evidence>
<dbReference type="GO" id="GO:0045490">
    <property type="term" value="P:pectin catabolic process"/>
    <property type="evidence" value="ECO:0007669"/>
    <property type="project" value="TreeGrafter"/>
</dbReference>
<keyword evidence="9" id="KW-0964">Secreted</keyword>
<dbReference type="Gene3D" id="2.60.120.200">
    <property type="match status" value="1"/>
</dbReference>
<organism evidence="12">
    <name type="scientific">Rosellinia necatrix</name>
    <name type="common">White root-rot fungus</name>
    <dbReference type="NCBI Taxonomy" id="77044"/>
    <lineage>
        <taxon>Eukaryota</taxon>
        <taxon>Fungi</taxon>
        <taxon>Dikarya</taxon>
        <taxon>Ascomycota</taxon>
        <taxon>Pezizomycotina</taxon>
        <taxon>Sordariomycetes</taxon>
        <taxon>Xylariomycetidae</taxon>
        <taxon>Xylariales</taxon>
        <taxon>Xylariaceae</taxon>
        <taxon>Rosellinia</taxon>
    </lineage>
</organism>
<evidence type="ECO:0000256" key="9">
    <source>
        <dbReference type="RuleBase" id="RU367111"/>
    </source>
</evidence>
<evidence type="ECO:0000256" key="6">
    <source>
        <dbReference type="ARBA" id="ARBA00023295"/>
    </source>
</evidence>
<feature type="disulfide bond" evidence="8">
    <location>
        <begin position="177"/>
        <end position="178"/>
    </location>
</feature>
<feature type="disulfide bond" evidence="8">
    <location>
        <begin position="81"/>
        <end position="86"/>
    </location>
</feature>
<evidence type="ECO:0000256" key="8">
    <source>
        <dbReference type="PIRSR" id="PIRSR638964-3"/>
    </source>
</evidence>
<dbReference type="Pfam" id="PF09206">
    <property type="entry name" value="ArabFuran-catal"/>
    <property type="match status" value="1"/>
</dbReference>
<dbReference type="AlphaFoldDB" id="A0A1W2TEW5"/>
<sequence>MISRAVLALTATASLAAAGPCDIYSSGGTPCVAAHSTTRALYDGYNGVLYQVVRGSDNATTDIRPLSTGGVANSGTQDTFCKGSTCLISIIYDQSGHGNHLTQAPPGGAASGPNVGGLDYLAGAFGAPATLGGKKVYGVFSSPYTGYRNNRPNGIARGDDPEGMYAIFDGTHYNTGCCFDYGNAETNSQDTGNGHMEAIYFGTGDGSGRGTGAGSGPWIMADLENGLFTGIDPINNQGNPTVNYRFVTAVVKGRQGQWAIRGGNSNSGSLSTFYSGARPANGYNPMSKEGAIILGIGGDNSNRAQGTFYEGVMTSGYPTDATENAVQDNIVKAGYGTTSLMSGPALNVGSRVSFRITTPGFTDRYIAHDGATVNTQIVSSSSDGGLRQRASWTVRTGLGNSACLSFESVDSPGSFIRHSAYKLMLNANDGSKIFNEDATFCPQAGVNGQGSTIRSWSYPARYFRHYNSLVYIAGNSGPFEFDNPALFNDDVSFVTGTSLA</sequence>